<dbReference type="GO" id="GO:0003677">
    <property type="term" value="F:DNA binding"/>
    <property type="evidence" value="ECO:0007669"/>
    <property type="project" value="UniProtKB-KW"/>
</dbReference>
<dbReference type="SUPFAM" id="SSF53850">
    <property type="entry name" value="Periplasmic binding protein-like II"/>
    <property type="match status" value="1"/>
</dbReference>
<sequence>MPRIDLNAIDLFVTSARAGSLSKAARSIGQPLPTVSRKIRQLEQDLGLRLFERSQKGLVLTNAGTRLLSNAEPAIGMLSQSVQGISDAAGIAGTLRLSIPPHMRPLWPVLSRFRDRHQAVHLDILVTNRRVDMIEDGIDVVLRIGEGGGRNYVGRTLTRYRHKVLATRDFLDIQRVNAPSDLEQAVTACWQTDGPPVWVLGDTSVQLSPIVMTNDYEHLLQLALDGQAIVEVPPFMAKNALTNGRLVEVLPDKPMPLRDVRLLVIEKRELAPLIREFFDFAAKAIPEAF</sequence>
<dbReference type="Gene3D" id="3.40.190.290">
    <property type="match status" value="1"/>
</dbReference>
<feature type="domain" description="HTH lysR-type" evidence="5">
    <location>
        <begin position="4"/>
        <end position="61"/>
    </location>
</feature>
<dbReference type="AlphaFoldDB" id="A0A0M7AQ31"/>
<protein>
    <submittedName>
        <fullName evidence="6">Gcv operon activator</fullName>
    </submittedName>
</protein>
<evidence type="ECO:0000256" key="2">
    <source>
        <dbReference type="ARBA" id="ARBA00023015"/>
    </source>
</evidence>
<dbReference type="Pfam" id="PF00126">
    <property type="entry name" value="HTH_1"/>
    <property type="match status" value="1"/>
</dbReference>
<keyword evidence="7" id="KW-1185">Reference proteome</keyword>
<dbReference type="SUPFAM" id="SSF46785">
    <property type="entry name" value="Winged helix' DNA-binding domain"/>
    <property type="match status" value="1"/>
</dbReference>
<evidence type="ECO:0000256" key="1">
    <source>
        <dbReference type="ARBA" id="ARBA00009437"/>
    </source>
</evidence>
<dbReference type="InterPro" id="IPR005119">
    <property type="entry name" value="LysR_subst-bd"/>
</dbReference>
<dbReference type="Proteomes" id="UP000053235">
    <property type="component" value="Unassembled WGS sequence"/>
</dbReference>
<evidence type="ECO:0000313" key="7">
    <source>
        <dbReference type="Proteomes" id="UP000053235"/>
    </source>
</evidence>
<dbReference type="Pfam" id="PF03466">
    <property type="entry name" value="LysR_substrate"/>
    <property type="match status" value="1"/>
</dbReference>
<dbReference type="InterPro" id="IPR036388">
    <property type="entry name" value="WH-like_DNA-bd_sf"/>
</dbReference>
<dbReference type="PANTHER" id="PTHR30537:SF5">
    <property type="entry name" value="HTH-TYPE TRANSCRIPTIONAL ACTIVATOR TTDR-RELATED"/>
    <property type="match status" value="1"/>
</dbReference>
<reference evidence="7" key="1">
    <citation type="submission" date="2015-07" db="EMBL/GenBank/DDBJ databases">
        <authorList>
            <person name="Rodrigo-Torres Lidia"/>
            <person name="Arahal R.David."/>
        </authorList>
    </citation>
    <scope>NUCLEOTIDE SEQUENCE [LARGE SCALE GENOMIC DNA]</scope>
    <source>
        <strain evidence="7">CECT 5112</strain>
    </source>
</reference>
<dbReference type="GO" id="GO:0003700">
    <property type="term" value="F:DNA-binding transcription factor activity"/>
    <property type="evidence" value="ECO:0007669"/>
    <property type="project" value="InterPro"/>
</dbReference>
<dbReference type="STRING" id="388408.LAX5112_04631"/>
<keyword evidence="3" id="KW-0238">DNA-binding</keyword>
<dbReference type="FunFam" id="1.10.10.10:FF:000001">
    <property type="entry name" value="LysR family transcriptional regulator"/>
    <property type="match status" value="1"/>
</dbReference>
<keyword evidence="2" id="KW-0805">Transcription regulation</keyword>
<evidence type="ECO:0000313" key="6">
    <source>
        <dbReference type="EMBL" id="CTQ76552.1"/>
    </source>
</evidence>
<gene>
    <name evidence="6" type="primary">gcvA_14</name>
    <name evidence="6" type="ORF">LAX5112_04631</name>
</gene>
<keyword evidence="4" id="KW-0804">Transcription</keyword>
<dbReference type="RefSeq" id="WP_055673817.1">
    <property type="nucleotide sequence ID" value="NZ_CXWD01000027.1"/>
</dbReference>
<dbReference type="Gene3D" id="1.10.10.10">
    <property type="entry name" value="Winged helix-like DNA-binding domain superfamily/Winged helix DNA-binding domain"/>
    <property type="match status" value="1"/>
</dbReference>
<dbReference type="EMBL" id="CXWD01000027">
    <property type="protein sequence ID" value="CTQ76552.1"/>
    <property type="molecule type" value="Genomic_DNA"/>
</dbReference>
<dbReference type="InterPro" id="IPR036390">
    <property type="entry name" value="WH_DNA-bd_sf"/>
</dbReference>
<dbReference type="InterPro" id="IPR058163">
    <property type="entry name" value="LysR-type_TF_proteobact-type"/>
</dbReference>
<dbReference type="OrthoDB" id="9798121at2"/>
<dbReference type="InterPro" id="IPR000847">
    <property type="entry name" value="LysR_HTH_N"/>
</dbReference>
<evidence type="ECO:0000256" key="3">
    <source>
        <dbReference type="ARBA" id="ARBA00023125"/>
    </source>
</evidence>
<evidence type="ECO:0000256" key="4">
    <source>
        <dbReference type="ARBA" id="ARBA00023163"/>
    </source>
</evidence>
<evidence type="ECO:0000259" key="5">
    <source>
        <dbReference type="PROSITE" id="PS50931"/>
    </source>
</evidence>
<proteinExistence type="inferred from homology"/>
<dbReference type="CDD" id="cd08422">
    <property type="entry name" value="PBP2_CrgA_like"/>
    <property type="match status" value="1"/>
</dbReference>
<name>A0A0M7AQ31_9HYPH</name>
<dbReference type="PANTHER" id="PTHR30537">
    <property type="entry name" value="HTH-TYPE TRANSCRIPTIONAL REGULATOR"/>
    <property type="match status" value="1"/>
</dbReference>
<dbReference type="PROSITE" id="PS50931">
    <property type="entry name" value="HTH_LYSR"/>
    <property type="match status" value="1"/>
</dbReference>
<accession>A0A0M7AQ31</accession>
<comment type="similarity">
    <text evidence="1">Belongs to the LysR transcriptional regulatory family.</text>
</comment>
<organism evidence="6 7">
    <name type="scientific">Roseibium alexandrii</name>
    <dbReference type="NCBI Taxonomy" id="388408"/>
    <lineage>
        <taxon>Bacteria</taxon>
        <taxon>Pseudomonadati</taxon>
        <taxon>Pseudomonadota</taxon>
        <taxon>Alphaproteobacteria</taxon>
        <taxon>Hyphomicrobiales</taxon>
        <taxon>Stappiaceae</taxon>
        <taxon>Roseibium</taxon>
    </lineage>
</organism>